<dbReference type="PANTHER" id="PTHR12049">
    <property type="entry name" value="PROTEIN ARGININE METHYLTRANSFERASE NDUFAF7, MITOCHONDRIAL"/>
    <property type="match status" value="1"/>
</dbReference>
<dbReference type="AlphaFoldDB" id="A0A381PQ06"/>
<evidence type="ECO:0000256" key="4">
    <source>
        <dbReference type="ARBA" id="ARBA00023128"/>
    </source>
</evidence>
<dbReference type="EMBL" id="UINC01001032">
    <property type="protein sequence ID" value="SUZ68177.1"/>
    <property type="molecule type" value="Genomic_DNA"/>
</dbReference>
<evidence type="ECO:0000256" key="3">
    <source>
        <dbReference type="ARBA" id="ARBA00022679"/>
    </source>
</evidence>
<accession>A0A381PQ06</accession>
<dbReference type="GO" id="GO:0035243">
    <property type="term" value="F:protein-arginine omega-N symmetric methyltransferase activity"/>
    <property type="evidence" value="ECO:0007669"/>
    <property type="project" value="TreeGrafter"/>
</dbReference>
<reference evidence="5" key="1">
    <citation type="submission" date="2018-05" db="EMBL/GenBank/DDBJ databases">
        <authorList>
            <person name="Lanie J.A."/>
            <person name="Ng W.-L."/>
            <person name="Kazmierczak K.M."/>
            <person name="Andrzejewski T.M."/>
            <person name="Davidsen T.M."/>
            <person name="Wayne K.J."/>
            <person name="Tettelin H."/>
            <person name="Glass J.I."/>
            <person name="Rusch D."/>
            <person name="Podicherti R."/>
            <person name="Tsui H.-C.T."/>
            <person name="Winkler M.E."/>
        </authorList>
    </citation>
    <scope>NUCLEOTIDE SEQUENCE</scope>
</reference>
<dbReference type="InterPro" id="IPR038375">
    <property type="entry name" value="NDUFAF7_sf"/>
</dbReference>
<dbReference type="GO" id="GO:0032259">
    <property type="term" value="P:methylation"/>
    <property type="evidence" value="ECO:0007669"/>
    <property type="project" value="UniProtKB-KW"/>
</dbReference>
<dbReference type="InterPro" id="IPR003788">
    <property type="entry name" value="NDUFAF7"/>
</dbReference>
<gene>
    <name evidence="5" type="ORF">METZ01_LOCUS21031</name>
</gene>
<evidence type="ECO:0000256" key="2">
    <source>
        <dbReference type="ARBA" id="ARBA00022603"/>
    </source>
</evidence>
<keyword evidence="2" id="KW-0489">Methyltransferase</keyword>
<sequence>MIVIWVINFWENLKKPKNINFIELGPGNGDFCFTLLKTLKNFPEIFNSINIKLYEKSEKLIKIQKKRIISKKVSWIKNLHQIKKGPVIFFGNEFLDALPIKQFKKINNNVYERYATLSKDRVNLIFKKAVKKQISKLQNYELLKHNGIIEYPEYGFRELRTICKKIKKLNGGALFIDYGYKIKKNIDTLQSVKNHKFNSVNKNIGNADITALVNFDLYKKYFSYNGLIVEKIINQSRFLQKMGIVQRVETLSNKMSFKDKSSLYLRLKRLIDPSMMGENFKVIFAKNKNCKFSLAFN</sequence>
<dbReference type="SUPFAM" id="SSF53335">
    <property type="entry name" value="S-adenosyl-L-methionine-dependent methyltransferases"/>
    <property type="match status" value="1"/>
</dbReference>
<proteinExistence type="predicted"/>
<dbReference type="GO" id="GO:0005739">
    <property type="term" value="C:mitochondrion"/>
    <property type="evidence" value="ECO:0007669"/>
    <property type="project" value="UniProtKB-SubCell"/>
</dbReference>
<protein>
    <submittedName>
        <fullName evidence="5">Uncharacterized protein</fullName>
    </submittedName>
</protein>
<keyword evidence="4" id="KW-0496">Mitochondrion</keyword>
<evidence type="ECO:0000256" key="1">
    <source>
        <dbReference type="ARBA" id="ARBA00004173"/>
    </source>
</evidence>
<dbReference type="PANTHER" id="PTHR12049:SF7">
    <property type="entry name" value="PROTEIN ARGININE METHYLTRANSFERASE NDUFAF7, MITOCHONDRIAL"/>
    <property type="match status" value="1"/>
</dbReference>
<name>A0A381PQ06_9ZZZZ</name>
<comment type="subcellular location">
    <subcellularLocation>
        <location evidence="1">Mitochondrion</location>
    </subcellularLocation>
</comment>
<keyword evidence="3" id="KW-0808">Transferase</keyword>
<dbReference type="Gene3D" id="3.40.50.12710">
    <property type="match status" value="1"/>
</dbReference>
<organism evidence="5">
    <name type="scientific">marine metagenome</name>
    <dbReference type="NCBI Taxonomy" id="408172"/>
    <lineage>
        <taxon>unclassified sequences</taxon>
        <taxon>metagenomes</taxon>
        <taxon>ecological metagenomes</taxon>
    </lineage>
</organism>
<dbReference type="InterPro" id="IPR029063">
    <property type="entry name" value="SAM-dependent_MTases_sf"/>
</dbReference>
<dbReference type="Pfam" id="PF02636">
    <property type="entry name" value="Methyltransf_28"/>
    <property type="match status" value="1"/>
</dbReference>
<evidence type="ECO:0000313" key="5">
    <source>
        <dbReference type="EMBL" id="SUZ68177.1"/>
    </source>
</evidence>